<protein>
    <recommendedName>
        <fullName evidence="5">SANT domain-containing protein</fullName>
    </recommendedName>
</protein>
<feature type="region of interest" description="Disordered" evidence="4">
    <location>
        <begin position="408"/>
        <end position="597"/>
    </location>
</feature>
<dbReference type="EMBL" id="VOIH02000002">
    <property type="protein sequence ID" value="KAF3454503.1"/>
    <property type="molecule type" value="Genomic_DNA"/>
</dbReference>
<accession>A0A8K0HM25</accession>
<dbReference type="SUPFAM" id="SSF46689">
    <property type="entry name" value="Homeodomain-like"/>
    <property type="match status" value="1"/>
</dbReference>
<feature type="region of interest" description="Disordered" evidence="4">
    <location>
        <begin position="1108"/>
        <end position="1145"/>
    </location>
</feature>
<evidence type="ECO:0000313" key="6">
    <source>
        <dbReference type="EMBL" id="KAF3454503.1"/>
    </source>
</evidence>
<dbReference type="OrthoDB" id="2339771at2759"/>
<evidence type="ECO:0000256" key="1">
    <source>
        <dbReference type="ARBA" id="ARBA00004123"/>
    </source>
</evidence>
<sequence>MAPTRKSRSVNKRYSTLNEVSPEKDAGNSNKNKPRKKKLSDKLGPQWSKGEVTRFYEAYRKYGKDWKKVATMVRNRSIEMVEALYNMNQAYLSLPEGTASVVGFIAMVTDHYNVLEGTDSERESNDASGISRKSHKRKRGKDQLITSKDLFQSHSIASTDGCLSLLKKKHVDGNHPRAVGKRTPRFPVSYSHKKDYVENYVSAIKKGRKSENENDDEVAHVAALALAEASQRGGSPQVSLTPYRRNEPMKSSPVQSWEKMHTQSETARVKLHDSSMDEDWFEGSIGSRGAENGDYAKDTSSLMDMEGVGTVEVHRKGKKFYRKKEKVEDMENHQSDDGGEACSGTEEGLNVNALKGKADAEVSNAKAERFSPQGQRKRSKKLFFGDESSALDALQTLADLSLMMPASTMESESSVQLKEERTTLDMEDKCSVPEATSPSQVRSRNKLVGTKQKVAHSISGVEGTTSRKSKLGRDSTNDINTIFEAEQQPHSSTKSWKRKRKSLVPGPTLPQSKLGQDSTTDINTNFGSEQQPQPASKAWKRKRKTLLSGSEAHLDSHISQPSKPEAVCEEENKPVLKGKRTGQNSTPSKQWKSVRSLEGSLSSDCKRIGTDLSVSTSQVPAMSQANLPTKRRSRRKMDLPQGFPEEMNLWKKQVNKNSTSEMKEKLSCCLLSYAVRRWCIFEWFYSAIDYPWFAKREFDEYLNHVGLGHIPRLTRVEWGVIRSSLGKPRRFSEHFLREEREKLKQYRDSVRKHYTELRAGDREGLPTDLARPLTVGQKVIALHPKTREVLNGKVLTVDQDKCRIQFEHTAEFVMDVDCMPLNPLENMPEALRRHSIAVEKFSLTSKELQMNGNLNFGGPMMVASGGHLEKAPSPTNLFIKHGKNAGQEDTTRAISQLKAAVDFSIAQQTTHSPGQSCMVANNQARETDIRALSDLTRALDKKEALLMELRNTNNEILESQNIGECSLKDSEPFKKHYATVLVQLKEASGQVSSALLHLRQRNTYQGNHLIPWLNHPANATIRGGNQCPSSFDGFSIHQESGSSVVEIVKGSRLKAHRMVDAAIQAFSTRKEGEDAFVRMREALDSIEDKSLAPDYRVLANRSQEQQANGNLGHHNQQLNSCTEENTPTSDSSGLTLHNDSDKNEAQMPSDLITSCVATLLMIQTCTERQYPPGDVAQILDSAVTSLQPCCPQNLQIYREIQMCVGRIKTQILALVPT</sequence>
<keyword evidence="3" id="KW-0175">Coiled coil</keyword>
<keyword evidence="2" id="KW-0539">Nucleus</keyword>
<evidence type="ECO:0000256" key="4">
    <source>
        <dbReference type="SAM" id="MobiDB-lite"/>
    </source>
</evidence>
<dbReference type="SMART" id="SM01135">
    <property type="entry name" value="DIRP"/>
    <property type="match status" value="1"/>
</dbReference>
<dbReference type="Pfam" id="PF00249">
    <property type="entry name" value="Myb_DNA-binding"/>
    <property type="match status" value="1"/>
</dbReference>
<feature type="region of interest" description="Disordered" evidence="4">
    <location>
        <begin position="360"/>
        <end position="379"/>
    </location>
</feature>
<reference evidence="6" key="1">
    <citation type="submission" date="2020-03" db="EMBL/GenBank/DDBJ databases">
        <title>A high-quality chromosome-level genome assembly of a woody plant with both climbing and erect habits, Rhamnella rubrinervis.</title>
        <authorList>
            <person name="Lu Z."/>
            <person name="Yang Y."/>
            <person name="Zhu X."/>
            <person name="Sun Y."/>
        </authorList>
    </citation>
    <scope>NUCLEOTIDE SEQUENCE</scope>
    <source>
        <strain evidence="6">BYM</strain>
        <tissue evidence="6">Leaf</tissue>
    </source>
</reference>
<feature type="region of interest" description="Disordered" evidence="4">
    <location>
        <begin position="1"/>
        <end position="45"/>
    </location>
</feature>
<dbReference type="InterPro" id="IPR009057">
    <property type="entry name" value="Homeodomain-like_sf"/>
</dbReference>
<dbReference type="InterPro" id="IPR033471">
    <property type="entry name" value="DIRP"/>
</dbReference>
<dbReference type="InterPro" id="IPR017884">
    <property type="entry name" value="SANT_dom"/>
</dbReference>
<proteinExistence type="predicted"/>
<dbReference type="GO" id="GO:0051726">
    <property type="term" value="P:regulation of cell cycle"/>
    <property type="evidence" value="ECO:0007669"/>
    <property type="project" value="TreeGrafter"/>
</dbReference>
<evidence type="ECO:0000313" key="7">
    <source>
        <dbReference type="Proteomes" id="UP000796880"/>
    </source>
</evidence>
<evidence type="ECO:0000259" key="5">
    <source>
        <dbReference type="PROSITE" id="PS51293"/>
    </source>
</evidence>
<dbReference type="GO" id="GO:0006351">
    <property type="term" value="P:DNA-templated transcription"/>
    <property type="evidence" value="ECO:0007669"/>
    <property type="project" value="InterPro"/>
</dbReference>
<feature type="region of interest" description="Disordered" evidence="4">
    <location>
        <begin position="118"/>
        <end position="142"/>
    </location>
</feature>
<dbReference type="GO" id="GO:0017053">
    <property type="term" value="C:transcription repressor complex"/>
    <property type="evidence" value="ECO:0007669"/>
    <property type="project" value="InterPro"/>
</dbReference>
<dbReference type="Pfam" id="PF06584">
    <property type="entry name" value="DIRP"/>
    <property type="match status" value="1"/>
</dbReference>
<comment type="caution">
    <text evidence="6">The sequence shown here is derived from an EMBL/GenBank/DDBJ whole genome shotgun (WGS) entry which is preliminary data.</text>
</comment>
<dbReference type="Gene3D" id="1.20.58.1880">
    <property type="match status" value="1"/>
</dbReference>
<feature type="coiled-coil region" evidence="3">
    <location>
        <begin position="932"/>
        <end position="959"/>
    </location>
</feature>
<feature type="compositionally biased region" description="Polar residues" evidence="4">
    <location>
        <begin position="1108"/>
        <end position="1137"/>
    </location>
</feature>
<dbReference type="PROSITE" id="PS51293">
    <property type="entry name" value="SANT"/>
    <property type="match status" value="1"/>
</dbReference>
<dbReference type="AlphaFoldDB" id="A0A8K0HM25"/>
<dbReference type="GO" id="GO:0005654">
    <property type="term" value="C:nucleoplasm"/>
    <property type="evidence" value="ECO:0007669"/>
    <property type="project" value="TreeGrafter"/>
</dbReference>
<dbReference type="GO" id="GO:0003677">
    <property type="term" value="F:DNA binding"/>
    <property type="evidence" value="ECO:0007669"/>
    <property type="project" value="TreeGrafter"/>
</dbReference>
<dbReference type="InterPro" id="IPR010561">
    <property type="entry name" value="LIN-9/ALY1"/>
</dbReference>
<feature type="compositionally biased region" description="Basic and acidic residues" evidence="4">
    <location>
        <begin position="417"/>
        <end position="431"/>
    </location>
</feature>
<gene>
    <name evidence="6" type="ORF">FNV43_RR04951</name>
</gene>
<feature type="domain" description="SANT" evidence="5">
    <location>
        <begin position="42"/>
        <end position="77"/>
    </location>
</feature>
<dbReference type="SMART" id="SM00717">
    <property type="entry name" value="SANT"/>
    <property type="match status" value="1"/>
</dbReference>
<feature type="region of interest" description="Disordered" evidence="4">
    <location>
        <begin position="230"/>
        <end position="257"/>
    </location>
</feature>
<evidence type="ECO:0000256" key="3">
    <source>
        <dbReference type="SAM" id="Coils"/>
    </source>
</evidence>
<dbReference type="Proteomes" id="UP000796880">
    <property type="component" value="Unassembled WGS sequence"/>
</dbReference>
<comment type="subcellular location">
    <subcellularLocation>
        <location evidence="1">Nucleus</location>
    </subcellularLocation>
</comment>
<feature type="region of interest" description="Disordered" evidence="4">
    <location>
        <begin position="323"/>
        <end position="346"/>
    </location>
</feature>
<evidence type="ECO:0000256" key="2">
    <source>
        <dbReference type="ARBA" id="ARBA00023242"/>
    </source>
</evidence>
<feature type="compositionally biased region" description="Polar residues" evidence="4">
    <location>
        <begin position="509"/>
        <end position="534"/>
    </location>
</feature>
<dbReference type="PANTHER" id="PTHR21689:SF5">
    <property type="entry name" value="PROTEIN ALWAYS EARLY 1-RELATED"/>
    <property type="match status" value="1"/>
</dbReference>
<dbReference type="GO" id="GO:0006357">
    <property type="term" value="P:regulation of transcription by RNA polymerase II"/>
    <property type="evidence" value="ECO:0007669"/>
    <property type="project" value="TreeGrafter"/>
</dbReference>
<dbReference type="PANTHER" id="PTHR21689">
    <property type="entry name" value="LIN-9"/>
    <property type="match status" value="1"/>
</dbReference>
<organism evidence="6 7">
    <name type="scientific">Rhamnella rubrinervis</name>
    <dbReference type="NCBI Taxonomy" id="2594499"/>
    <lineage>
        <taxon>Eukaryota</taxon>
        <taxon>Viridiplantae</taxon>
        <taxon>Streptophyta</taxon>
        <taxon>Embryophyta</taxon>
        <taxon>Tracheophyta</taxon>
        <taxon>Spermatophyta</taxon>
        <taxon>Magnoliopsida</taxon>
        <taxon>eudicotyledons</taxon>
        <taxon>Gunneridae</taxon>
        <taxon>Pentapetalae</taxon>
        <taxon>rosids</taxon>
        <taxon>fabids</taxon>
        <taxon>Rosales</taxon>
        <taxon>Rhamnaceae</taxon>
        <taxon>rhamnoid group</taxon>
        <taxon>Rhamneae</taxon>
        <taxon>Rhamnella</taxon>
    </lineage>
</organism>
<dbReference type="CDD" id="cd00167">
    <property type="entry name" value="SANT"/>
    <property type="match status" value="1"/>
</dbReference>
<feature type="compositionally biased region" description="Basic and acidic residues" evidence="4">
    <location>
        <begin position="325"/>
        <end position="336"/>
    </location>
</feature>
<keyword evidence="7" id="KW-1185">Reference proteome</keyword>
<dbReference type="InterPro" id="IPR001005">
    <property type="entry name" value="SANT/Myb"/>
</dbReference>
<feature type="compositionally biased region" description="Polar residues" evidence="4">
    <location>
        <begin position="581"/>
        <end position="597"/>
    </location>
</feature>
<feature type="compositionally biased region" description="Basic residues" evidence="4">
    <location>
        <begin position="1"/>
        <end position="11"/>
    </location>
</feature>
<name>A0A8K0HM25_9ROSA</name>